<sequence>MHSNIQYSPDSNQNTRSDVTARCCQPRLEPTPAPAAGSALSQTRSGRYLTDNDDMRQEVQHLLFRMFISYKYSRDRVMTLLDTKE</sequence>
<dbReference type="EMBL" id="JARK01001618">
    <property type="protein sequence ID" value="EYB86254.1"/>
    <property type="molecule type" value="Genomic_DNA"/>
</dbReference>
<proteinExistence type="predicted"/>
<feature type="region of interest" description="Disordered" evidence="1">
    <location>
        <begin position="1"/>
        <end position="20"/>
    </location>
</feature>
<evidence type="ECO:0000313" key="3">
    <source>
        <dbReference type="Proteomes" id="UP000024635"/>
    </source>
</evidence>
<reference evidence="3" key="1">
    <citation type="journal article" date="2015" name="Nat. Genet.">
        <title>The genome and transcriptome of the zoonotic hookworm Ancylostoma ceylanicum identify infection-specific gene families.</title>
        <authorList>
            <person name="Schwarz E.M."/>
            <person name="Hu Y."/>
            <person name="Antoshechkin I."/>
            <person name="Miller M.M."/>
            <person name="Sternberg P.W."/>
            <person name="Aroian R.V."/>
        </authorList>
    </citation>
    <scope>NUCLEOTIDE SEQUENCE</scope>
    <source>
        <strain evidence="3">HY135</strain>
    </source>
</reference>
<feature type="region of interest" description="Disordered" evidence="1">
    <location>
        <begin position="26"/>
        <end position="51"/>
    </location>
</feature>
<evidence type="ECO:0000256" key="1">
    <source>
        <dbReference type="SAM" id="MobiDB-lite"/>
    </source>
</evidence>
<keyword evidence="3" id="KW-1185">Reference proteome</keyword>
<accession>A0A016S7L5</accession>
<gene>
    <name evidence="2" type="primary">Acey_s0282.g1272</name>
    <name evidence="2" type="ORF">Y032_0282g1272</name>
</gene>
<dbReference type="Proteomes" id="UP000024635">
    <property type="component" value="Unassembled WGS sequence"/>
</dbReference>
<organism evidence="2 3">
    <name type="scientific">Ancylostoma ceylanicum</name>
    <dbReference type="NCBI Taxonomy" id="53326"/>
    <lineage>
        <taxon>Eukaryota</taxon>
        <taxon>Metazoa</taxon>
        <taxon>Ecdysozoa</taxon>
        <taxon>Nematoda</taxon>
        <taxon>Chromadorea</taxon>
        <taxon>Rhabditida</taxon>
        <taxon>Rhabditina</taxon>
        <taxon>Rhabditomorpha</taxon>
        <taxon>Strongyloidea</taxon>
        <taxon>Ancylostomatidae</taxon>
        <taxon>Ancylostomatinae</taxon>
        <taxon>Ancylostoma</taxon>
    </lineage>
</organism>
<name>A0A016S7L5_9BILA</name>
<comment type="caution">
    <text evidence="2">The sequence shown here is derived from an EMBL/GenBank/DDBJ whole genome shotgun (WGS) entry which is preliminary data.</text>
</comment>
<protein>
    <submittedName>
        <fullName evidence="2">Uncharacterized protein</fullName>
    </submittedName>
</protein>
<feature type="compositionally biased region" description="Polar residues" evidence="1">
    <location>
        <begin position="1"/>
        <end position="18"/>
    </location>
</feature>
<evidence type="ECO:0000313" key="2">
    <source>
        <dbReference type="EMBL" id="EYB86254.1"/>
    </source>
</evidence>
<dbReference type="AlphaFoldDB" id="A0A016S7L5"/>